<keyword evidence="3" id="KW-1185">Reference proteome</keyword>
<accession>A0ABS2SV57</accession>
<protein>
    <submittedName>
        <fullName evidence="2">TolA-binding protein</fullName>
    </submittedName>
</protein>
<feature type="signal peptide" evidence="1">
    <location>
        <begin position="1"/>
        <end position="26"/>
    </location>
</feature>
<dbReference type="RefSeq" id="WP_204465274.1">
    <property type="nucleotide sequence ID" value="NZ_JAFBCV010000003.1"/>
</dbReference>
<evidence type="ECO:0000313" key="3">
    <source>
        <dbReference type="Proteomes" id="UP001179280"/>
    </source>
</evidence>
<dbReference type="Proteomes" id="UP001179280">
    <property type="component" value="Unassembled WGS sequence"/>
</dbReference>
<keyword evidence="1" id="KW-0732">Signal</keyword>
<proteinExistence type="predicted"/>
<feature type="chain" id="PRO_5047289952" evidence="1">
    <location>
        <begin position="27"/>
        <end position="163"/>
    </location>
</feature>
<gene>
    <name evidence="2" type="ORF">JOC54_001368</name>
</gene>
<name>A0ABS2SV57_9BACI</name>
<evidence type="ECO:0000256" key="1">
    <source>
        <dbReference type="SAM" id="SignalP"/>
    </source>
</evidence>
<organism evidence="2 3">
    <name type="scientific">Shouchella xiaoxiensis</name>
    <dbReference type="NCBI Taxonomy" id="766895"/>
    <lineage>
        <taxon>Bacteria</taxon>
        <taxon>Bacillati</taxon>
        <taxon>Bacillota</taxon>
        <taxon>Bacilli</taxon>
        <taxon>Bacillales</taxon>
        <taxon>Bacillaceae</taxon>
        <taxon>Shouchella</taxon>
    </lineage>
</organism>
<evidence type="ECO:0000313" key="2">
    <source>
        <dbReference type="EMBL" id="MBM7838137.1"/>
    </source>
</evidence>
<dbReference type="EMBL" id="JAFBCV010000003">
    <property type="protein sequence ID" value="MBM7838137.1"/>
    <property type="molecule type" value="Genomic_DNA"/>
</dbReference>
<sequence>MTPKTMRSFAGGLILASLALGITYFASDQTPVSSEEVNLSEEEMQEALQNAGYSVETQEIWDEREQELAEARAIIENENEETPEETEDNEENQETIYQTIIQVNAGMTSIDVGEMLEATGIVDSAYAFFEEVENRGLSNSLRPQTTGTLTSDMSLGEVVDAFF</sequence>
<reference evidence="2" key="1">
    <citation type="submission" date="2021-01" db="EMBL/GenBank/DDBJ databases">
        <title>Genomic Encyclopedia of Type Strains, Phase IV (KMG-IV): sequencing the most valuable type-strain genomes for metagenomic binning, comparative biology and taxonomic classification.</title>
        <authorList>
            <person name="Goeker M."/>
        </authorList>
    </citation>
    <scope>NUCLEOTIDE SEQUENCE</scope>
    <source>
        <strain evidence="2">DSM 21943</strain>
    </source>
</reference>
<comment type="caution">
    <text evidence="2">The sequence shown here is derived from an EMBL/GenBank/DDBJ whole genome shotgun (WGS) entry which is preliminary data.</text>
</comment>